<dbReference type="NCBIfam" id="TIGR00791">
    <property type="entry name" value="gntP"/>
    <property type="match status" value="1"/>
</dbReference>
<keyword evidence="4 8" id="KW-0812">Transmembrane</keyword>
<sequence>MAMQTLTSSVPALLAHAADAAPPTTTAPEWQLILAAVLGIAVIVVLITAVKLHPFLALILGSLTTGLVAGMTATQTILSFSNGFGATMGGVGVLIALGAIYGKLLADSGGADRIVDTLISRASVQSLPWIMALVGALIGLPMFFEVGLVLLVPVIILVARRSGVSLIRIAIPTLAGLSAMHGFVPPHPGPLAAIDLIHANVGLTLLFGVIVAIPAVIVAGPLFSKLAARWVKVPVPDLFVTDEDRGEDVSAKRRPSFGAALFSILLPVALMLIAAVVDIVMPTSTDPVKLVIDFLGKPVIALLVAVIVGMFVLGRGGGMTRGQVMGSVTAALPPMAGILLIVGAGGGFKQVLVDSTIGSVIAKAISGFGGSIAIVLALAWLVAVLIRVATGSATVATITAAGILEPLVSEMHLSSGAASLLVLAIGAGSLFLSHVNDAGFWLIKEYFGLSIGQTLKSWTIMECIISIVGLAGVLALSPLVM</sequence>
<dbReference type="Pfam" id="PF02447">
    <property type="entry name" value="GntP_permease"/>
    <property type="match status" value="1"/>
</dbReference>
<reference evidence="10 11" key="1">
    <citation type="submission" date="2023-06" db="EMBL/GenBank/DDBJ databases">
        <title>Microbacterium sp. nov., isolated from a waste landfill.</title>
        <authorList>
            <person name="Wen W."/>
        </authorList>
    </citation>
    <scope>NUCLEOTIDE SEQUENCE [LARGE SCALE GENOMIC DNA]</scope>
    <source>
        <strain evidence="10 11">ASV49</strain>
    </source>
</reference>
<feature type="transmembrane region" description="Helical" evidence="8">
    <location>
        <begin position="55"/>
        <end position="78"/>
    </location>
</feature>
<evidence type="ECO:0000256" key="7">
    <source>
        <dbReference type="ARBA" id="ARBA00049663"/>
    </source>
</evidence>
<evidence type="ECO:0000256" key="3">
    <source>
        <dbReference type="ARBA" id="ARBA00022475"/>
    </source>
</evidence>
<evidence type="ECO:0000256" key="2">
    <source>
        <dbReference type="ARBA" id="ARBA00022448"/>
    </source>
</evidence>
<evidence type="ECO:0000256" key="9">
    <source>
        <dbReference type="SAM" id="SignalP"/>
    </source>
</evidence>
<evidence type="ECO:0000256" key="1">
    <source>
        <dbReference type="ARBA" id="ARBA00004651"/>
    </source>
</evidence>
<evidence type="ECO:0000256" key="6">
    <source>
        <dbReference type="ARBA" id="ARBA00023136"/>
    </source>
</evidence>
<feature type="transmembrane region" description="Helical" evidence="8">
    <location>
        <begin position="259"/>
        <end position="282"/>
    </location>
</feature>
<comment type="subcellular location">
    <subcellularLocation>
        <location evidence="1">Cell membrane</location>
        <topology evidence="1">Multi-pass membrane protein</topology>
    </subcellularLocation>
</comment>
<evidence type="ECO:0000256" key="5">
    <source>
        <dbReference type="ARBA" id="ARBA00022989"/>
    </source>
</evidence>
<evidence type="ECO:0000313" key="10">
    <source>
        <dbReference type="EMBL" id="MDL9978806.1"/>
    </source>
</evidence>
<keyword evidence="5 8" id="KW-1133">Transmembrane helix</keyword>
<feature type="transmembrane region" description="Helical" evidence="8">
    <location>
        <begin position="84"/>
        <end position="106"/>
    </location>
</feature>
<dbReference type="InterPro" id="IPR003474">
    <property type="entry name" value="Glcn_transporter"/>
</dbReference>
<feature type="transmembrane region" description="Helical" evidence="8">
    <location>
        <begin position="325"/>
        <end position="348"/>
    </location>
</feature>
<keyword evidence="11" id="KW-1185">Reference proteome</keyword>
<feature type="transmembrane region" description="Helical" evidence="8">
    <location>
        <begin position="294"/>
        <end position="313"/>
    </location>
</feature>
<feature type="transmembrane region" description="Helical" evidence="8">
    <location>
        <begin position="166"/>
        <end position="184"/>
    </location>
</feature>
<feature type="transmembrane region" description="Helical" evidence="8">
    <location>
        <begin position="420"/>
        <end position="443"/>
    </location>
</feature>
<dbReference type="EMBL" id="JASXSZ010000001">
    <property type="protein sequence ID" value="MDL9978806.1"/>
    <property type="molecule type" value="Genomic_DNA"/>
</dbReference>
<gene>
    <name evidence="10" type="ORF">QSV35_05650</name>
</gene>
<organism evidence="10 11">
    <name type="scientific">Microbacterium candidum</name>
    <dbReference type="NCBI Taxonomy" id="3041922"/>
    <lineage>
        <taxon>Bacteria</taxon>
        <taxon>Bacillati</taxon>
        <taxon>Actinomycetota</taxon>
        <taxon>Actinomycetes</taxon>
        <taxon>Micrococcales</taxon>
        <taxon>Microbacteriaceae</taxon>
        <taxon>Microbacterium</taxon>
    </lineage>
</organism>
<protein>
    <submittedName>
        <fullName evidence="10">Gluconate:H+ symporter</fullName>
    </submittedName>
</protein>
<name>A0ABT7MWI1_9MICO</name>
<feature type="transmembrane region" description="Helical" evidence="8">
    <location>
        <begin position="30"/>
        <end position="48"/>
    </location>
</feature>
<proteinExistence type="inferred from homology"/>
<dbReference type="PANTHER" id="PTHR30354">
    <property type="entry name" value="GNT FAMILY GLUCONATE TRANSPORTER"/>
    <property type="match status" value="1"/>
</dbReference>
<accession>A0ABT7MWI1</accession>
<comment type="caution">
    <text evidence="10">The sequence shown here is derived from an EMBL/GenBank/DDBJ whole genome shotgun (WGS) entry which is preliminary data.</text>
</comment>
<feature type="transmembrane region" description="Helical" evidence="8">
    <location>
        <begin position="196"/>
        <end position="223"/>
    </location>
</feature>
<dbReference type="PIRSF" id="PIRSF002746">
    <property type="entry name" value="Gluconate_transporter"/>
    <property type="match status" value="1"/>
</dbReference>
<evidence type="ECO:0000256" key="8">
    <source>
        <dbReference type="SAM" id="Phobius"/>
    </source>
</evidence>
<evidence type="ECO:0000256" key="4">
    <source>
        <dbReference type="ARBA" id="ARBA00022692"/>
    </source>
</evidence>
<keyword evidence="6 8" id="KW-0472">Membrane</keyword>
<keyword evidence="3" id="KW-1003">Cell membrane</keyword>
<evidence type="ECO:0000313" key="11">
    <source>
        <dbReference type="Proteomes" id="UP001235064"/>
    </source>
</evidence>
<feature type="transmembrane region" description="Helical" evidence="8">
    <location>
        <begin position="455"/>
        <end position="476"/>
    </location>
</feature>
<feature type="transmembrane region" description="Helical" evidence="8">
    <location>
        <begin position="360"/>
        <end position="381"/>
    </location>
</feature>
<feature type="signal peptide" evidence="9">
    <location>
        <begin position="1"/>
        <end position="17"/>
    </location>
</feature>
<keyword evidence="2" id="KW-0813">Transport</keyword>
<feature type="chain" id="PRO_5045801600" evidence="9">
    <location>
        <begin position="18"/>
        <end position="481"/>
    </location>
</feature>
<keyword evidence="9" id="KW-0732">Signal</keyword>
<dbReference type="Proteomes" id="UP001235064">
    <property type="component" value="Unassembled WGS sequence"/>
</dbReference>
<dbReference type="PANTHER" id="PTHR30354:SF22">
    <property type="entry name" value="HIGH-AFFINITY GLUCONATE TRANSPORTER"/>
    <property type="match status" value="1"/>
</dbReference>
<comment type="similarity">
    <text evidence="7">Belongs to the GntP permease family.</text>
</comment>
<dbReference type="RefSeq" id="WP_286287534.1">
    <property type="nucleotide sequence ID" value="NZ_JASXSZ010000001.1"/>
</dbReference>